<feature type="transmembrane region" description="Helical" evidence="1">
    <location>
        <begin position="31"/>
        <end position="48"/>
    </location>
</feature>
<dbReference type="InterPro" id="IPR025588">
    <property type="entry name" value="YcxB-like_C"/>
</dbReference>
<dbReference type="Proteomes" id="UP000255334">
    <property type="component" value="Unassembled WGS sequence"/>
</dbReference>
<protein>
    <submittedName>
        <fullName evidence="3">YcxB family protein</fullName>
    </submittedName>
</protein>
<dbReference type="AlphaFoldDB" id="A0A370X0T3"/>
<keyword evidence="4" id="KW-1185">Reference proteome</keyword>
<keyword evidence="1" id="KW-0812">Transmembrane</keyword>
<sequence length="163" mass="18750">MDTDEKIYSLRYRSSRAEVWRWYWRAWLSRYGWWHLLLAVAVTGETLAIQDGEFQLSKFLLRFLWVAPTLVGLMAAWPQVAFKSQERLLEVGPEGWSTSIAKKSGSRTWRMVGSIRSNDEIIFIVSTSGNALLIPKRAFQNGISREAFLADIRHWHGSCASPT</sequence>
<evidence type="ECO:0000256" key="1">
    <source>
        <dbReference type="SAM" id="Phobius"/>
    </source>
</evidence>
<dbReference type="EMBL" id="QRBF01000006">
    <property type="protein sequence ID" value="RDS81900.1"/>
    <property type="molecule type" value="Genomic_DNA"/>
</dbReference>
<accession>A0A370X0T3</accession>
<feature type="transmembrane region" description="Helical" evidence="1">
    <location>
        <begin position="60"/>
        <end position="77"/>
    </location>
</feature>
<keyword evidence="1" id="KW-1133">Transmembrane helix</keyword>
<organism evidence="3 4">
    <name type="scientific">Dyella psychrodurans</name>
    <dbReference type="NCBI Taxonomy" id="1927960"/>
    <lineage>
        <taxon>Bacteria</taxon>
        <taxon>Pseudomonadati</taxon>
        <taxon>Pseudomonadota</taxon>
        <taxon>Gammaproteobacteria</taxon>
        <taxon>Lysobacterales</taxon>
        <taxon>Rhodanobacteraceae</taxon>
        <taxon>Dyella</taxon>
    </lineage>
</organism>
<evidence type="ECO:0000259" key="2">
    <source>
        <dbReference type="Pfam" id="PF14317"/>
    </source>
</evidence>
<feature type="domain" description="YcxB-like C-terminal" evidence="2">
    <location>
        <begin position="102"/>
        <end position="149"/>
    </location>
</feature>
<keyword evidence="1" id="KW-0472">Membrane</keyword>
<dbReference type="Pfam" id="PF14317">
    <property type="entry name" value="YcxB"/>
    <property type="match status" value="1"/>
</dbReference>
<proteinExistence type="predicted"/>
<reference evidence="3 4" key="1">
    <citation type="submission" date="2018-07" db="EMBL/GenBank/DDBJ databases">
        <title>Dyella monticola sp. nov. and Dyella psychrodurans sp. nov. isolated from monsoon evergreen broad-leaved forest soil of Dinghu Mountain, China.</title>
        <authorList>
            <person name="Gao Z."/>
            <person name="Qiu L."/>
        </authorList>
    </citation>
    <scope>NUCLEOTIDE SEQUENCE [LARGE SCALE GENOMIC DNA]</scope>
    <source>
        <strain evidence="3 4">4MSK11</strain>
    </source>
</reference>
<evidence type="ECO:0000313" key="4">
    <source>
        <dbReference type="Proteomes" id="UP000255334"/>
    </source>
</evidence>
<evidence type="ECO:0000313" key="3">
    <source>
        <dbReference type="EMBL" id="RDS81900.1"/>
    </source>
</evidence>
<name>A0A370X0T3_9GAMM</name>
<comment type="caution">
    <text evidence="3">The sequence shown here is derived from an EMBL/GenBank/DDBJ whole genome shotgun (WGS) entry which is preliminary data.</text>
</comment>
<gene>
    <name evidence="3" type="ORF">DWU99_15895</name>
</gene>